<evidence type="ECO:0000259" key="9">
    <source>
        <dbReference type="PROSITE" id="PS50983"/>
    </source>
</evidence>
<dbReference type="PANTHER" id="PTHR30532">
    <property type="entry name" value="IRON III DICITRATE-BINDING PERIPLASMIC PROTEIN"/>
    <property type="match status" value="1"/>
</dbReference>
<evidence type="ECO:0000256" key="7">
    <source>
        <dbReference type="ARBA" id="ARBA00023163"/>
    </source>
</evidence>
<dbReference type="PROSITE" id="PS01124">
    <property type="entry name" value="HTH_ARAC_FAMILY_2"/>
    <property type="match status" value="1"/>
</dbReference>
<dbReference type="Gene3D" id="1.10.10.60">
    <property type="entry name" value="Homeodomain-like"/>
    <property type="match status" value="2"/>
</dbReference>
<dbReference type="SUPFAM" id="SSF53807">
    <property type="entry name" value="Helical backbone' metal receptor"/>
    <property type="match status" value="1"/>
</dbReference>
<reference evidence="10" key="1">
    <citation type="submission" date="2022-06" db="EMBL/GenBank/DDBJ databases">
        <authorList>
            <person name="Dietemann V."/>
            <person name="Ory F."/>
            <person name="Dainat B."/>
            <person name="Oberhansli S."/>
        </authorList>
    </citation>
    <scope>NUCLEOTIDE SEQUENCE</scope>
    <source>
        <strain evidence="10">Ena-SAMPLE-TAB-26-04-2022-14:26:32:270-5432</strain>
    </source>
</reference>
<feature type="domain" description="HTH araC/xylS-type" evidence="8">
    <location>
        <begin position="171"/>
        <end position="269"/>
    </location>
</feature>
<dbReference type="InterPro" id="IPR018062">
    <property type="entry name" value="HTH_AraC-typ_CS"/>
</dbReference>
<evidence type="ECO:0000256" key="5">
    <source>
        <dbReference type="ARBA" id="ARBA00023015"/>
    </source>
</evidence>
<keyword evidence="5" id="KW-0805">Transcription regulation</keyword>
<dbReference type="Pfam" id="PF02311">
    <property type="entry name" value="AraC_binding"/>
    <property type="match status" value="1"/>
</dbReference>
<evidence type="ECO:0000256" key="6">
    <source>
        <dbReference type="ARBA" id="ARBA00023125"/>
    </source>
</evidence>
<dbReference type="InterPro" id="IPR051313">
    <property type="entry name" value="Bact_iron-sidero_bind"/>
</dbReference>
<sequence>MLELITTMMDSEHICRGLEQFWFKLRGVDIARFGRMEPQLLNTYVLVLSKHGEGRLTMDYTEYRLGEGAVHVAAPGQTIGMTAEEGQEAEAYVIRFDIRSDAEPEAEFPLRGEVPVHREAPTLVLCEILYGKSRSELRTERLLAQAAFHELLCGVAANIRRLPDDPRAALERTKAYIDNHFNENLTIGKLARMADISAKYYVDLFKKTYGQSTIDYITEVRIRHAKRMMLQADARLREIAQQVGYSDEFYFSRKFKQQIGVAPTVYMKKRRRKIVAYTPGIAGHMLALGQCPYAAPLHPKWTAHYYDKYRFDIPHHLSAYRYNKDWKTNIEALCAAKPELIICDSEYLQPEEKRNLESVAEVKYISGREQNWREQFSLIAQYIGAETEAESWLSAYEQKAAAARGRLQKLLSGEAFFMMCIHKDCCYPCTCRGMNEMLYQELQLNRTPYPVGDSGRQAMSLEELAHLNPDRILLNVCQEPESLQAWQSVQASRLWSDLKAARRNHVYLISSDPWREYSAYACERMIDDLMKLLAHELGTEG</sequence>
<accession>A0ABN8UCY6</accession>
<dbReference type="Gene3D" id="3.40.50.1980">
    <property type="entry name" value="Nitrogenase molybdenum iron protein domain"/>
    <property type="match status" value="2"/>
</dbReference>
<name>A0ABN8UCY6_9BACL</name>
<keyword evidence="7" id="KW-0804">Transcription</keyword>
<dbReference type="InterPro" id="IPR037923">
    <property type="entry name" value="HTH-like"/>
</dbReference>
<dbReference type="PRINTS" id="PR00032">
    <property type="entry name" value="HTHARAC"/>
</dbReference>
<dbReference type="EMBL" id="CALYLO010000009">
    <property type="protein sequence ID" value="CAH8248390.1"/>
    <property type="molecule type" value="Genomic_DNA"/>
</dbReference>
<feature type="domain" description="Fe/B12 periplasmic-binding" evidence="9">
    <location>
        <begin position="273"/>
        <end position="537"/>
    </location>
</feature>
<dbReference type="InterPro" id="IPR020449">
    <property type="entry name" value="Tscrpt_reg_AraC-type_HTH"/>
</dbReference>
<dbReference type="PROSITE" id="PS00041">
    <property type="entry name" value="HTH_ARAC_FAMILY_1"/>
    <property type="match status" value="1"/>
</dbReference>
<keyword evidence="11" id="KW-1185">Reference proteome</keyword>
<keyword evidence="6" id="KW-0238">DNA-binding</keyword>
<evidence type="ECO:0000256" key="4">
    <source>
        <dbReference type="ARBA" id="ARBA00022729"/>
    </source>
</evidence>
<evidence type="ECO:0000256" key="3">
    <source>
        <dbReference type="ARBA" id="ARBA00022448"/>
    </source>
</evidence>
<proteinExistence type="inferred from homology"/>
<evidence type="ECO:0000313" key="11">
    <source>
        <dbReference type="Proteomes" id="UP001154322"/>
    </source>
</evidence>
<gene>
    <name evidence="10" type="ORF">WJ0W_005653</name>
</gene>
<dbReference type="Proteomes" id="UP001154322">
    <property type="component" value="Unassembled WGS sequence"/>
</dbReference>
<keyword evidence="4" id="KW-0732">Signal</keyword>
<organism evidence="10 11">
    <name type="scientific">Paenibacillus melissococcoides</name>
    <dbReference type="NCBI Taxonomy" id="2912268"/>
    <lineage>
        <taxon>Bacteria</taxon>
        <taxon>Bacillati</taxon>
        <taxon>Bacillota</taxon>
        <taxon>Bacilli</taxon>
        <taxon>Bacillales</taxon>
        <taxon>Paenibacillaceae</taxon>
        <taxon>Paenibacillus</taxon>
    </lineage>
</organism>
<dbReference type="SUPFAM" id="SSF51215">
    <property type="entry name" value="Regulatory protein AraC"/>
    <property type="match status" value="1"/>
</dbReference>
<evidence type="ECO:0000313" key="10">
    <source>
        <dbReference type="EMBL" id="CAH8248390.1"/>
    </source>
</evidence>
<dbReference type="PROSITE" id="PS50983">
    <property type="entry name" value="FE_B12_PBP"/>
    <property type="match status" value="1"/>
</dbReference>
<dbReference type="Pfam" id="PF12833">
    <property type="entry name" value="HTH_18"/>
    <property type="match status" value="1"/>
</dbReference>
<dbReference type="InterPro" id="IPR003313">
    <property type="entry name" value="AraC-bd"/>
</dbReference>
<comment type="caution">
    <text evidence="10">The sequence shown here is derived from an EMBL/GenBank/DDBJ whole genome shotgun (WGS) entry which is preliminary data.</text>
</comment>
<dbReference type="InterPro" id="IPR018060">
    <property type="entry name" value="HTH_AraC"/>
</dbReference>
<comment type="similarity">
    <text evidence="2">Belongs to the bacterial solute-binding protein 8 family.</text>
</comment>
<comment type="subcellular location">
    <subcellularLocation>
        <location evidence="1">Cell envelope</location>
    </subcellularLocation>
</comment>
<evidence type="ECO:0000256" key="1">
    <source>
        <dbReference type="ARBA" id="ARBA00004196"/>
    </source>
</evidence>
<dbReference type="PANTHER" id="PTHR30532:SF1">
    <property type="entry name" value="IRON(3+)-HYDROXAMATE-BINDING PROTEIN FHUD"/>
    <property type="match status" value="1"/>
</dbReference>
<evidence type="ECO:0000256" key="2">
    <source>
        <dbReference type="ARBA" id="ARBA00008814"/>
    </source>
</evidence>
<dbReference type="Pfam" id="PF01497">
    <property type="entry name" value="Peripla_BP_2"/>
    <property type="match status" value="1"/>
</dbReference>
<evidence type="ECO:0000259" key="8">
    <source>
        <dbReference type="PROSITE" id="PS01124"/>
    </source>
</evidence>
<protein>
    <submittedName>
        <fullName evidence="10">ABC transporter substrate-binding protein</fullName>
    </submittedName>
</protein>
<dbReference type="InterPro" id="IPR002491">
    <property type="entry name" value="ABC_transptr_periplasmic_BD"/>
</dbReference>
<dbReference type="InterPro" id="IPR009057">
    <property type="entry name" value="Homeodomain-like_sf"/>
</dbReference>
<keyword evidence="3" id="KW-0813">Transport</keyword>
<dbReference type="SMART" id="SM00342">
    <property type="entry name" value="HTH_ARAC"/>
    <property type="match status" value="1"/>
</dbReference>
<dbReference type="RefSeq" id="WP_213426455.1">
    <property type="nucleotide sequence ID" value="NZ_AP031286.1"/>
</dbReference>
<dbReference type="SUPFAM" id="SSF46689">
    <property type="entry name" value="Homeodomain-like"/>
    <property type="match status" value="2"/>
</dbReference>